<protein>
    <submittedName>
        <fullName evidence="3">Uncharacterized protein</fullName>
    </submittedName>
</protein>
<name>A0A6S7GNS0_PARCT</name>
<feature type="compositionally biased region" description="Polar residues" evidence="1">
    <location>
        <begin position="288"/>
        <end position="301"/>
    </location>
</feature>
<accession>A0A6S7GNS0</accession>
<dbReference type="Pfam" id="PF13015">
    <property type="entry name" value="PRKCSH_1"/>
    <property type="match status" value="1"/>
</dbReference>
<dbReference type="Gene3D" id="2.70.130.10">
    <property type="entry name" value="Mannose-6-phosphate receptor binding domain"/>
    <property type="match status" value="1"/>
</dbReference>
<dbReference type="InterPro" id="IPR044865">
    <property type="entry name" value="MRH_dom"/>
</dbReference>
<reference evidence="3" key="1">
    <citation type="submission" date="2020-04" db="EMBL/GenBank/DDBJ databases">
        <authorList>
            <person name="Alioto T."/>
            <person name="Alioto T."/>
            <person name="Gomez Garrido J."/>
        </authorList>
    </citation>
    <scope>NUCLEOTIDE SEQUENCE</scope>
    <source>
        <strain evidence="3">A484AB</strain>
    </source>
</reference>
<feature type="signal peptide" evidence="2">
    <location>
        <begin position="1"/>
        <end position="17"/>
    </location>
</feature>
<feature type="compositionally biased region" description="Basic and acidic residues" evidence="1">
    <location>
        <begin position="233"/>
        <end position="244"/>
    </location>
</feature>
<comment type="caution">
    <text evidence="3">The sequence shown here is derived from an EMBL/GenBank/DDBJ whole genome shotgun (WGS) entry which is preliminary data.</text>
</comment>
<dbReference type="PROSITE" id="PS51912">
    <property type="entry name" value="DMAP1_BIND"/>
    <property type="match status" value="1"/>
</dbReference>
<feature type="compositionally biased region" description="Basic and acidic residues" evidence="1">
    <location>
        <begin position="306"/>
        <end position="316"/>
    </location>
</feature>
<dbReference type="InterPro" id="IPR039794">
    <property type="entry name" value="Gtb1-like"/>
</dbReference>
<proteinExistence type="predicted"/>
<evidence type="ECO:0000256" key="2">
    <source>
        <dbReference type="SAM" id="SignalP"/>
    </source>
</evidence>
<keyword evidence="2" id="KW-0732">Signal</keyword>
<feature type="compositionally biased region" description="Polar residues" evidence="1">
    <location>
        <begin position="245"/>
        <end position="254"/>
    </location>
</feature>
<dbReference type="GO" id="GO:0005794">
    <property type="term" value="C:Golgi apparatus"/>
    <property type="evidence" value="ECO:0007669"/>
    <property type="project" value="TreeGrafter"/>
</dbReference>
<feature type="chain" id="PRO_5043781044" evidence="2">
    <location>
        <begin position="18"/>
        <end position="316"/>
    </location>
</feature>
<dbReference type="EMBL" id="CACRXK020001291">
    <property type="protein sequence ID" value="CAB3988187.1"/>
    <property type="molecule type" value="Genomic_DNA"/>
</dbReference>
<dbReference type="PANTHER" id="PTHR12630:SF6">
    <property type="entry name" value="N-ACETYLGLUCOSAMINE-1-PHOSPHOTRANSFERASE SUBUNIT GAMMA"/>
    <property type="match status" value="1"/>
</dbReference>
<dbReference type="PROSITE" id="PS51914">
    <property type="entry name" value="MRH"/>
    <property type="match status" value="1"/>
</dbReference>
<feature type="region of interest" description="Disordered" evidence="1">
    <location>
        <begin position="283"/>
        <end position="316"/>
    </location>
</feature>
<evidence type="ECO:0000256" key="1">
    <source>
        <dbReference type="SAM" id="MobiDB-lite"/>
    </source>
</evidence>
<sequence>MNLTLVILVFCTVCVLAGRKSVKIVQEPANYGGLQLPQPNNQNLPRENSMLRPFRKPQNFSGPRHLQKLYGKCFSLTDNSYMYQLCPFFNITQHEQTWRWNAFQGILGIWKEWSIVNNTLEAMVMTEGDPCPGNVRRQSKIFLKCANKHKLVSVKEPSTCHYEVEFQTPLACPMDAFLVYPLLSQEQRIEWEEIEQSFYHQELTKQGYEKLRHKVFTRAGLLNHVGLLNRVEQNKERNEKESSQDQRSTVSTARSEFKSKDECSKAYSDLLRKYEQLVHLHKKRNSTSDDTSNNFQISTTPPYDLTRVRGDHGTIS</sequence>
<gene>
    <name evidence="3" type="ORF">PACLA_8A030228</name>
</gene>
<dbReference type="PANTHER" id="PTHR12630">
    <property type="entry name" value="N-LINKED OLIGOSACCHARIDE PROCESSING"/>
    <property type="match status" value="1"/>
</dbReference>
<keyword evidence="4" id="KW-1185">Reference proteome</keyword>
<dbReference type="InterPro" id="IPR009011">
    <property type="entry name" value="Man6P_isomerase_rcpt-bd_dom_sf"/>
</dbReference>
<dbReference type="SUPFAM" id="SSF50911">
    <property type="entry name" value="Mannose 6-phosphate receptor domain"/>
    <property type="match status" value="1"/>
</dbReference>
<evidence type="ECO:0000313" key="3">
    <source>
        <dbReference type="EMBL" id="CAB3988187.1"/>
    </source>
</evidence>
<dbReference type="InterPro" id="IPR010506">
    <property type="entry name" value="DMAP1-bd"/>
</dbReference>
<dbReference type="AlphaFoldDB" id="A0A6S7GNS0"/>
<evidence type="ECO:0000313" key="4">
    <source>
        <dbReference type="Proteomes" id="UP001152795"/>
    </source>
</evidence>
<dbReference type="InterPro" id="IPR036607">
    <property type="entry name" value="PRKCSH"/>
</dbReference>
<organism evidence="3 4">
    <name type="scientific">Paramuricea clavata</name>
    <name type="common">Red gorgonian</name>
    <name type="synonym">Violescent sea-whip</name>
    <dbReference type="NCBI Taxonomy" id="317549"/>
    <lineage>
        <taxon>Eukaryota</taxon>
        <taxon>Metazoa</taxon>
        <taxon>Cnidaria</taxon>
        <taxon>Anthozoa</taxon>
        <taxon>Octocorallia</taxon>
        <taxon>Malacalcyonacea</taxon>
        <taxon>Plexauridae</taxon>
        <taxon>Paramuricea</taxon>
    </lineage>
</organism>
<dbReference type="Proteomes" id="UP001152795">
    <property type="component" value="Unassembled WGS sequence"/>
</dbReference>
<feature type="region of interest" description="Disordered" evidence="1">
    <location>
        <begin position="233"/>
        <end position="255"/>
    </location>
</feature>
<dbReference type="OrthoDB" id="28322at2759"/>